<comment type="catalytic activity">
    <reaction evidence="2 4">
        <text>L-methionyl-[protein] + [thioredoxin]-disulfide + H2O = L-methionyl-(S)-S-oxide-[protein] + [thioredoxin]-dithiol</text>
        <dbReference type="Rhea" id="RHEA:14217"/>
        <dbReference type="Rhea" id="RHEA-COMP:10698"/>
        <dbReference type="Rhea" id="RHEA-COMP:10700"/>
        <dbReference type="Rhea" id="RHEA-COMP:12313"/>
        <dbReference type="Rhea" id="RHEA-COMP:12315"/>
        <dbReference type="ChEBI" id="CHEBI:15377"/>
        <dbReference type="ChEBI" id="CHEBI:16044"/>
        <dbReference type="ChEBI" id="CHEBI:29950"/>
        <dbReference type="ChEBI" id="CHEBI:44120"/>
        <dbReference type="ChEBI" id="CHEBI:50058"/>
        <dbReference type="EC" id="1.8.4.11"/>
    </reaction>
</comment>
<dbReference type="GO" id="GO:0033744">
    <property type="term" value="F:L-methionine:thioredoxin-disulfide S-oxidoreductase activity"/>
    <property type="evidence" value="ECO:0007669"/>
    <property type="project" value="RHEA"/>
</dbReference>
<dbReference type="STRING" id="1586267.GCA_001418685_01270"/>
<dbReference type="Proteomes" id="UP000182761">
    <property type="component" value="Unassembled WGS sequence"/>
</dbReference>
<dbReference type="InterPro" id="IPR002569">
    <property type="entry name" value="Met_Sox_Rdtase_MsrA_dom"/>
</dbReference>
<comment type="function">
    <text evidence="4">Has an important function as a repair enzyme for proteins that have been inactivated by oxidation. Catalyzes the reversible oxidation-reduction of methionine sulfoxide in proteins to methionine.</text>
</comment>
<evidence type="ECO:0000259" key="5">
    <source>
        <dbReference type="Pfam" id="PF01625"/>
    </source>
</evidence>
<dbReference type="SUPFAM" id="SSF55068">
    <property type="entry name" value="Peptide methionine sulfoxide reductase"/>
    <property type="match status" value="1"/>
</dbReference>
<evidence type="ECO:0000256" key="3">
    <source>
        <dbReference type="ARBA" id="ARBA00048782"/>
    </source>
</evidence>
<sequence>MNSSIIVTVLYFINMQIIPINNIKNVVFIIFNTINLILFSCQTNQSKEKKTDVMRKKIEKITLGGGCFWCLSPCFEMINGINKVTVGYSGGKGENANYKDVCTGNTGHVEVIEIEYNPEEISFLEILDIFWFLHDPTQLNKQGNDIGTQYKSVIFYRSEEQKILAQESLKKSESSDLWKGKYVTEISPFKEFYPAEDYHQKYYEKNPNQPYCSYTIAPKIQKFKARFNYKLKTEFQKRNVDKNQV</sequence>
<dbReference type="Gene3D" id="3.30.1060.10">
    <property type="entry name" value="Peptide methionine sulphoxide reductase MsrA"/>
    <property type="match status" value="1"/>
</dbReference>
<evidence type="ECO:0000313" key="6">
    <source>
        <dbReference type="EMBL" id="CVK16417.1"/>
    </source>
</evidence>
<dbReference type="AlphaFoldDB" id="A0A0X3AQL8"/>
<dbReference type="InterPro" id="IPR036509">
    <property type="entry name" value="Met_Sox_Rdtase_MsrA_sf"/>
</dbReference>
<accession>A0A0X3AQL8</accession>
<organism evidence="6 7">
    <name type="scientific">Apibacter mensalis</name>
    <dbReference type="NCBI Taxonomy" id="1586267"/>
    <lineage>
        <taxon>Bacteria</taxon>
        <taxon>Pseudomonadati</taxon>
        <taxon>Bacteroidota</taxon>
        <taxon>Flavobacteriia</taxon>
        <taxon>Flavobacteriales</taxon>
        <taxon>Weeksellaceae</taxon>
        <taxon>Apibacter</taxon>
    </lineage>
</organism>
<dbReference type="Pfam" id="PF01625">
    <property type="entry name" value="PMSR"/>
    <property type="match status" value="1"/>
</dbReference>
<comment type="catalytic activity">
    <reaction evidence="3 4">
        <text>[thioredoxin]-disulfide + L-methionine + H2O = L-methionine (S)-S-oxide + [thioredoxin]-dithiol</text>
        <dbReference type="Rhea" id="RHEA:19993"/>
        <dbReference type="Rhea" id="RHEA-COMP:10698"/>
        <dbReference type="Rhea" id="RHEA-COMP:10700"/>
        <dbReference type="ChEBI" id="CHEBI:15377"/>
        <dbReference type="ChEBI" id="CHEBI:29950"/>
        <dbReference type="ChEBI" id="CHEBI:50058"/>
        <dbReference type="ChEBI" id="CHEBI:57844"/>
        <dbReference type="ChEBI" id="CHEBI:58772"/>
        <dbReference type="EC" id="1.8.4.11"/>
    </reaction>
</comment>
<keyword evidence="7" id="KW-1185">Reference proteome</keyword>
<dbReference type="EC" id="1.8.4.11" evidence="4"/>
<name>A0A0X3AQL8_9FLAO</name>
<reference evidence="6 7" key="1">
    <citation type="submission" date="2016-01" db="EMBL/GenBank/DDBJ databases">
        <authorList>
            <person name="McClelland M."/>
            <person name="Jain A."/>
            <person name="Saraogi P."/>
            <person name="Mendelson R."/>
            <person name="Westerman R."/>
            <person name="SanMiguel P."/>
            <person name="Csonka L."/>
        </authorList>
    </citation>
    <scope>NUCLEOTIDE SEQUENCE [LARGE SCALE GENOMIC DNA]</scope>
    <source>
        <strain evidence="6 7">R-53146</strain>
    </source>
</reference>
<comment type="similarity">
    <text evidence="4">Belongs to the MsrA Met sulfoxide reductase family.</text>
</comment>
<feature type="active site" evidence="4">
    <location>
        <position position="67"/>
    </location>
</feature>
<evidence type="ECO:0000256" key="1">
    <source>
        <dbReference type="ARBA" id="ARBA00023002"/>
    </source>
</evidence>
<keyword evidence="1 4" id="KW-0560">Oxidoreductase</keyword>
<gene>
    <name evidence="4" type="primary">msrA</name>
    <name evidence="6" type="ORF">Ga0061079_10719</name>
</gene>
<evidence type="ECO:0000256" key="2">
    <source>
        <dbReference type="ARBA" id="ARBA00047806"/>
    </source>
</evidence>
<protein>
    <recommendedName>
        <fullName evidence="4">Peptide methionine sulfoxide reductase MsrA</fullName>
        <shortName evidence="4">Protein-methionine-S-oxide reductase</shortName>
        <ecNumber evidence="4">1.8.4.11</ecNumber>
    </recommendedName>
    <alternativeName>
        <fullName evidence="4">Peptide-methionine (S)-S-oxide reductase</fullName>
        <shortName evidence="4">Peptide Met(O) reductase</shortName>
    </alternativeName>
</protein>
<dbReference type="PANTHER" id="PTHR43774:SF1">
    <property type="entry name" value="PEPTIDE METHIONINE SULFOXIDE REDUCTASE MSRA 2"/>
    <property type="match status" value="1"/>
</dbReference>
<dbReference type="GO" id="GO:0008113">
    <property type="term" value="F:peptide-methionine (S)-S-oxide reductase activity"/>
    <property type="evidence" value="ECO:0007669"/>
    <property type="project" value="UniProtKB-UniRule"/>
</dbReference>
<evidence type="ECO:0000256" key="4">
    <source>
        <dbReference type="HAMAP-Rule" id="MF_01401"/>
    </source>
</evidence>
<dbReference type="NCBIfam" id="TIGR00401">
    <property type="entry name" value="msrA"/>
    <property type="match status" value="1"/>
</dbReference>
<proteinExistence type="inferred from homology"/>
<evidence type="ECO:0000313" key="7">
    <source>
        <dbReference type="Proteomes" id="UP000182761"/>
    </source>
</evidence>
<dbReference type="EMBL" id="FCOR01000007">
    <property type="protein sequence ID" value="CVK16417.1"/>
    <property type="molecule type" value="Genomic_DNA"/>
</dbReference>
<dbReference type="PANTHER" id="PTHR43774">
    <property type="entry name" value="PEPTIDE METHIONINE SULFOXIDE REDUCTASE"/>
    <property type="match status" value="1"/>
</dbReference>
<feature type="domain" description="Peptide methionine sulphoxide reductase MsrA" evidence="5">
    <location>
        <begin position="60"/>
        <end position="212"/>
    </location>
</feature>
<dbReference type="HAMAP" id="MF_01401">
    <property type="entry name" value="MsrA"/>
    <property type="match status" value="1"/>
</dbReference>